<protein>
    <recommendedName>
        <fullName evidence="2">PDZ domain-containing protein</fullName>
    </recommendedName>
</protein>
<dbReference type="Gene3D" id="2.30.42.10">
    <property type="match status" value="1"/>
</dbReference>
<dbReference type="Proteomes" id="UP001434883">
    <property type="component" value="Unassembled WGS sequence"/>
</dbReference>
<sequence>MPLQSWSLHIKSNPPADQPLMVGLLLSVLHSYCQSSQSDELSHLRRSGSSERDQSHRSVPRGSNGNTAVRSGISVTNNPQLYSQPVEEPLYSLPPDSYPSSNPGYSSDVNNVRFVKEGSLGLRLVGGNDVGIFVGGVQPNSPAYDQGMKEGDQILKVTSFR</sequence>
<dbReference type="PROSITE" id="PS50106">
    <property type="entry name" value="PDZ"/>
    <property type="match status" value="1"/>
</dbReference>
<evidence type="ECO:0000256" key="1">
    <source>
        <dbReference type="SAM" id="MobiDB-lite"/>
    </source>
</evidence>
<dbReference type="SUPFAM" id="SSF50156">
    <property type="entry name" value="PDZ domain-like"/>
    <property type="match status" value="1"/>
</dbReference>
<gene>
    <name evidence="3" type="ORF">XENOCAPTIV_001561</name>
</gene>
<dbReference type="PANTHER" id="PTHR13865:SF11">
    <property type="entry name" value="TIGHT JUNCTION PROTEIN ZO-3"/>
    <property type="match status" value="1"/>
</dbReference>
<evidence type="ECO:0000313" key="4">
    <source>
        <dbReference type="Proteomes" id="UP001434883"/>
    </source>
</evidence>
<reference evidence="3 4" key="1">
    <citation type="submission" date="2021-06" db="EMBL/GenBank/DDBJ databases">
        <authorList>
            <person name="Palmer J.M."/>
        </authorList>
    </citation>
    <scope>NUCLEOTIDE SEQUENCE [LARGE SCALE GENOMIC DNA]</scope>
    <source>
        <strain evidence="3 4">XC_2019</strain>
        <tissue evidence="3">Muscle</tissue>
    </source>
</reference>
<name>A0ABV0QZE2_9TELE</name>
<evidence type="ECO:0000313" key="3">
    <source>
        <dbReference type="EMBL" id="MEQ2200677.1"/>
    </source>
</evidence>
<feature type="region of interest" description="Disordered" evidence="1">
    <location>
        <begin position="40"/>
        <end position="89"/>
    </location>
</feature>
<accession>A0ABV0QZE2</accession>
<dbReference type="InterPro" id="IPR036034">
    <property type="entry name" value="PDZ_sf"/>
</dbReference>
<feature type="domain" description="PDZ" evidence="2">
    <location>
        <begin position="116"/>
        <end position="161"/>
    </location>
</feature>
<proteinExistence type="predicted"/>
<dbReference type="InterPro" id="IPR001478">
    <property type="entry name" value="PDZ"/>
</dbReference>
<comment type="caution">
    <text evidence="3">The sequence shown here is derived from an EMBL/GenBank/DDBJ whole genome shotgun (WGS) entry which is preliminary data.</text>
</comment>
<evidence type="ECO:0000259" key="2">
    <source>
        <dbReference type="PROSITE" id="PS50106"/>
    </source>
</evidence>
<dbReference type="PANTHER" id="PTHR13865">
    <property type="entry name" value="TIGHT JUNCTION PROTEIN"/>
    <property type="match status" value="1"/>
</dbReference>
<dbReference type="Pfam" id="PF00595">
    <property type="entry name" value="PDZ"/>
    <property type="match status" value="1"/>
</dbReference>
<feature type="compositionally biased region" description="Basic and acidic residues" evidence="1">
    <location>
        <begin position="40"/>
        <end position="56"/>
    </location>
</feature>
<keyword evidence="4" id="KW-1185">Reference proteome</keyword>
<feature type="compositionally biased region" description="Polar residues" evidence="1">
    <location>
        <begin position="61"/>
        <end position="83"/>
    </location>
</feature>
<dbReference type="EMBL" id="JAHRIN010026357">
    <property type="protein sequence ID" value="MEQ2200677.1"/>
    <property type="molecule type" value="Genomic_DNA"/>
</dbReference>
<organism evidence="3 4">
    <name type="scientific">Xenoophorus captivus</name>
    <dbReference type="NCBI Taxonomy" id="1517983"/>
    <lineage>
        <taxon>Eukaryota</taxon>
        <taxon>Metazoa</taxon>
        <taxon>Chordata</taxon>
        <taxon>Craniata</taxon>
        <taxon>Vertebrata</taxon>
        <taxon>Euteleostomi</taxon>
        <taxon>Actinopterygii</taxon>
        <taxon>Neopterygii</taxon>
        <taxon>Teleostei</taxon>
        <taxon>Neoteleostei</taxon>
        <taxon>Acanthomorphata</taxon>
        <taxon>Ovalentaria</taxon>
        <taxon>Atherinomorphae</taxon>
        <taxon>Cyprinodontiformes</taxon>
        <taxon>Goodeidae</taxon>
        <taxon>Xenoophorus</taxon>
    </lineage>
</organism>